<feature type="signal peptide" evidence="3">
    <location>
        <begin position="1"/>
        <end position="16"/>
    </location>
</feature>
<name>D6X1T3_TRICA</name>
<evidence type="ECO:0000256" key="3">
    <source>
        <dbReference type="SAM" id="SignalP"/>
    </source>
</evidence>
<evidence type="ECO:0000313" key="7">
    <source>
        <dbReference type="Proteomes" id="UP000007266"/>
    </source>
</evidence>
<dbReference type="OMA" id="VGSEQYF"/>
<evidence type="ECO:0000256" key="1">
    <source>
        <dbReference type="SAM" id="MobiDB-lite"/>
    </source>
</evidence>
<accession>D6X1T3</accession>
<keyword evidence="2" id="KW-0812">Transmembrane</keyword>
<feature type="domain" description="Sarcoglycan alpha/epsilon N-terminal" evidence="4">
    <location>
        <begin position="23"/>
        <end position="110"/>
    </location>
</feature>
<dbReference type="InterPro" id="IPR048346">
    <property type="entry name" value="Sarcoglycan_N"/>
</dbReference>
<evidence type="ECO:0000256" key="2">
    <source>
        <dbReference type="SAM" id="Phobius"/>
    </source>
</evidence>
<dbReference type="FunCoup" id="D6X1T3">
    <property type="interactions" value="44"/>
</dbReference>
<dbReference type="PANTHER" id="PTHR10132">
    <property type="entry name" value="ALPHA-/EPSILON-SARCOGLYCAN FAMILY MEMBER"/>
    <property type="match status" value="1"/>
</dbReference>
<protein>
    <submittedName>
        <fullName evidence="6">Epsilon-sarcoglycan-like Protein</fullName>
    </submittedName>
</protein>
<keyword evidence="7" id="KW-1185">Reference proteome</keyword>
<keyword evidence="2" id="KW-0472">Membrane</keyword>
<dbReference type="PhylomeDB" id="D6X1T3"/>
<proteinExistence type="predicted"/>
<dbReference type="PANTHER" id="PTHR10132:SF14">
    <property type="entry name" value="SARCOGLYCAN ALPHA, ISOFORM C"/>
    <property type="match status" value="1"/>
</dbReference>
<dbReference type="EMBL" id="KQ971371">
    <property type="protein sequence ID" value="EFA09965.1"/>
    <property type="molecule type" value="Genomic_DNA"/>
</dbReference>
<dbReference type="InParanoid" id="D6X1T3"/>
<evidence type="ECO:0000259" key="4">
    <source>
        <dbReference type="Pfam" id="PF05510"/>
    </source>
</evidence>
<reference evidence="6 7" key="2">
    <citation type="journal article" date="2010" name="Nucleic Acids Res.">
        <title>BeetleBase in 2010: revisions to provide comprehensive genomic information for Tribolium castaneum.</title>
        <authorList>
            <person name="Kim H.S."/>
            <person name="Murphy T."/>
            <person name="Xia J."/>
            <person name="Caragea D."/>
            <person name="Park Y."/>
            <person name="Beeman R.W."/>
            <person name="Lorenzen M.D."/>
            <person name="Butcher S."/>
            <person name="Manak J.R."/>
            <person name="Brown S.J."/>
        </authorList>
    </citation>
    <scope>GENOME REANNOTATION</scope>
    <source>
        <strain evidence="6 7">Georgia GA2</strain>
    </source>
</reference>
<gene>
    <name evidence="6" type="primary">AUGUSTUS-3.0.2_12123</name>
    <name evidence="6" type="ORF">TcasGA2_TC012123</name>
</gene>
<reference evidence="6 7" key="1">
    <citation type="journal article" date="2008" name="Nature">
        <title>The genome of the model beetle and pest Tribolium castaneum.</title>
        <authorList>
            <consortium name="Tribolium Genome Sequencing Consortium"/>
            <person name="Richards S."/>
            <person name="Gibbs R.A."/>
            <person name="Weinstock G.M."/>
            <person name="Brown S.J."/>
            <person name="Denell R."/>
            <person name="Beeman R.W."/>
            <person name="Gibbs R."/>
            <person name="Beeman R.W."/>
            <person name="Brown S.J."/>
            <person name="Bucher G."/>
            <person name="Friedrich M."/>
            <person name="Grimmelikhuijzen C.J."/>
            <person name="Klingler M."/>
            <person name="Lorenzen M."/>
            <person name="Richards S."/>
            <person name="Roth S."/>
            <person name="Schroder R."/>
            <person name="Tautz D."/>
            <person name="Zdobnov E.M."/>
            <person name="Muzny D."/>
            <person name="Gibbs R.A."/>
            <person name="Weinstock G.M."/>
            <person name="Attaway T."/>
            <person name="Bell S."/>
            <person name="Buhay C.J."/>
            <person name="Chandrabose M.N."/>
            <person name="Chavez D."/>
            <person name="Clerk-Blankenburg K.P."/>
            <person name="Cree A."/>
            <person name="Dao M."/>
            <person name="Davis C."/>
            <person name="Chacko J."/>
            <person name="Dinh H."/>
            <person name="Dugan-Rocha S."/>
            <person name="Fowler G."/>
            <person name="Garner T.T."/>
            <person name="Garnes J."/>
            <person name="Gnirke A."/>
            <person name="Hawes A."/>
            <person name="Hernandez J."/>
            <person name="Hines S."/>
            <person name="Holder M."/>
            <person name="Hume J."/>
            <person name="Jhangiani S.N."/>
            <person name="Joshi V."/>
            <person name="Khan Z.M."/>
            <person name="Jackson L."/>
            <person name="Kovar C."/>
            <person name="Kowis A."/>
            <person name="Lee S."/>
            <person name="Lewis L.R."/>
            <person name="Margolis J."/>
            <person name="Morgan M."/>
            <person name="Nazareth L.V."/>
            <person name="Nguyen N."/>
            <person name="Okwuonu G."/>
            <person name="Parker D."/>
            <person name="Richards S."/>
            <person name="Ruiz S.J."/>
            <person name="Santibanez J."/>
            <person name="Savard J."/>
            <person name="Scherer S.E."/>
            <person name="Schneider B."/>
            <person name="Sodergren E."/>
            <person name="Tautz D."/>
            <person name="Vattahil S."/>
            <person name="Villasana D."/>
            <person name="White C.S."/>
            <person name="Wright R."/>
            <person name="Park Y."/>
            <person name="Beeman R.W."/>
            <person name="Lord J."/>
            <person name="Oppert B."/>
            <person name="Lorenzen M."/>
            <person name="Brown S."/>
            <person name="Wang L."/>
            <person name="Savard J."/>
            <person name="Tautz D."/>
            <person name="Richards S."/>
            <person name="Weinstock G."/>
            <person name="Gibbs R.A."/>
            <person name="Liu Y."/>
            <person name="Worley K."/>
            <person name="Weinstock G."/>
            <person name="Elsik C.G."/>
            <person name="Reese J.T."/>
            <person name="Elhaik E."/>
            <person name="Landan G."/>
            <person name="Graur D."/>
            <person name="Arensburger P."/>
            <person name="Atkinson P."/>
            <person name="Beeman R.W."/>
            <person name="Beidler J."/>
            <person name="Brown S.J."/>
            <person name="Demuth J.P."/>
            <person name="Drury D.W."/>
            <person name="Du Y.Z."/>
            <person name="Fujiwara H."/>
            <person name="Lorenzen M."/>
            <person name="Maselli V."/>
            <person name="Osanai M."/>
            <person name="Park Y."/>
            <person name="Robertson H.M."/>
            <person name="Tu Z."/>
            <person name="Wang J.J."/>
            <person name="Wang S."/>
            <person name="Richards S."/>
            <person name="Song H."/>
            <person name="Zhang L."/>
            <person name="Sodergren E."/>
            <person name="Werner D."/>
            <person name="Stanke M."/>
            <person name="Morgenstern B."/>
            <person name="Solovyev V."/>
            <person name="Kosarev P."/>
            <person name="Brown G."/>
            <person name="Chen H.C."/>
            <person name="Ermolaeva O."/>
            <person name="Hlavina W."/>
            <person name="Kapustin Y."/>
            <person name="Kiryutin B."/>
            <person name="Kitts P."/>
            <person name="Maglott D."/>
            <person name="Pruitt K."/>
            <person name="Sapojnikov V."/>
            <person name="Souvorov A."/>
            <person name="Mackey A.J."/>
            <person name="Waterhouse R.M."/>
            <person name="Wyder S."/>
            <person name="Zdobnov E.M."/>
            <person name="Zdobnov E.M."/>
            <person name="Wyder S."/>
            <person name="Kriventseva E.V."/>
            <person name="Kadowaki T."/>
            <person name="Bork P."/>
            <person name="Aranda M."/>
            <person name="Bao R."/>
            <person name="Beermann A."/>
            <person name="Berns N."/>
            <person name="Bolognesi R."/>
            <person name="Bonneton F."/>
            <person name="Bopp D."/>
            <person name="Brown S.J."/>
            <person name="Bucher G."/>
            <person name="Butts T."/>
            <person name="Chaumot A."/>
            <person name="Denell R.E."/>
            <person name="Ferrier D.E."/>
            <person name="Friedrich M."/>
            <person name="Gordon C.M."/>
            <person name="Jindra M."/>
            <person name="Klingler M."/>
            <person name="Lan Q."/>
            <person name="Lattorff H.M."/>
            <person name="Laudet V."/>
            <person name="von Levetsow C."/>
            <person name="Liu Z."/>
            <person name="Lutz R."/>
            <person name="Lynch J.A."/>
            <person name="da Fonseca R.N."/>
            <person name="Posnien N."/>
            <person name="Reuter R."/>
            <person name="Roth S."/>
            <person name="Savard J."/>
            <person name="Schinko J.B."/>
            <person name="Schmitt C."/>
            <person name="Schoppmeier M."/>
            <person name="Schroder R."/>
            <person name="Shippy T.D."/>
            <person name="Simonnet F."/>
            <person name="Marques-Souza H."/>
            <person name="Tautz D."/>
            <person name="Tomoyasu Y."/>
            <person name="Trauner J."/>
            <person name="Van der Zee M."/>
            <person name="Vervoort M."/>
            <person name="Wittkopp N."/>
            <person name="Wimmer E.A."/>
            <person name="Yang X."/>
            <person name="Jones A.K."/>
            <person name="Sattelle D.B."/>
            <person name="Ebert P.R."/>
            <person name="Nelson D."/>
            <person name="Scott J.G."/>
            <person name="Beeman R.W."/>
            <person name="Muthukrishnan S."/>
            <person name="Kramer K.J."/>
            <person name="Arakane Y."/>
            <person name="Beeman R.W."/>
            <person name="Zhu Q."/>
            <person name="Hogenkamp D."/>
            <person name="Dixit R."/>
            <person name="Oppert B."/>
            <person name="Jiang H."/>
            <person name="Zou Z."/>
            <person name="Marshall J."/>
            <person name="Elpidina E."/>
            <person name="Vinokurov K."/>
            <person name="Oppert C."/>
            <person name="Zou Z."/>
            <person name="Evans J."/>
            <person name="Lu Z."/>
            <person name="Zhao P."/>
            <person name="Sumathipala N."/>
            <person name="Altincicek B."/>
            <person name="Vilcinskas A."/>
            <person name="Williams M."/>
            <person name="Hultmark D."/>
            <person name="Hetru C."/>
            <person name="Jiang H."/>
            <person name="Grimmelikhuijzen C.J."/>
            <person name="Hauser F."/>
            <person name="Cazzamali G."/>
            <person name="Williamson M."/>
            <person name="Park Y."/>
            <person name="Li B."/>
            <person name="Tanaka Y."/>
            <person name="Predel R."/>
            <person name="Neupert S."/>
            <person name="Schachtner J."/>
            <person name="Verleyen P."/>
            <person name="Raible F."/>
            <person name="Bork P."/>
            <person name="Friedrich M."/>
            <person name="Walden K.K."/>
            <person name="Robertson H.M."/>
            <person name="Angeli S."/>
            <person name="Foret S."/>
            <person name="Bucher G."/>
            <person name="Schuetz S."/>
            <person name="Maleszka R."/>
            <person name="Wimmer E.A."/>
            <person name="Beeman R.W."/>
            <person name="Lorenzen M."/>
            <person name="Tomoyasu Y."/>
            <person name="Miller S.C."/>
            <person name="Grossmann D."/>
            <person name="Bucher G."/>
        </authorList>
    </citation>
    <scope>NUCLEOTIDE SEQUENCE [LARGE SCALE GENOMIC DNA]</scope>
    <source>
        <strain evidence="6 7">Georgia GA2</strain>
    </source>
</reference>
<keyword evidence="2" id="KW-1133">Transmembrane helix</keyword>
<dbReference type="STRING" id="7070.D6X1T3"/>
<dbReference type="AlphaFoldDB" id="D6X1T3"/>
<feature type="region of interest" description="Disordered" evidence="1">
    <location>
        <begin position="377"/>
        <end position="415"/>
    </location>
</feature>
<dbReference type="Pfam" id="PF20989">
    <property type="entry name" value="Sarcoglycan_2_C"/>
    <property type="match status" value="1"/>
</dbReference>
<dbReference type="GO" id="GO:0016012">
    <property type="term" value="C:sarcoglycan complex"/>
    <property type="evidence" value="ECO:0000318"/>
    <property type="project" value="GO_Central"/>
</dbReference>
<dbReference type="HOGENOM" id="CLU_049700_1_0_1"/>
<dbReference type="InterPro" id="IPR008908">
    <property type="entry name" value="Sarcoglycan_alpha/epsilon"/>
</dbReference>
<sequence length="415" mass="48421">MLLFPLIFAFLSVVSAKDENVLMTEVFEIIVNPPMFNWTYEGKTDQFVYQPSLLNAPDLPSWINYVFSPLHHCGYLFGVPPSHNNANIQLEIIALNRKTYETRHEHINIHVSEKLNPAKYEVHMKIDNLNVDNMFEVERMESLKDIYRKVLWKDSENDLYVTFLSSAIKLGARKPLNPTEGEGVVLRLGSQSAFSPELTELQEEVRPLWKAAYPCPRDFKRTKVERLFRNSGFHMDWCSFRLIDDNNSALHQSVSKEKLLNSVENAYEDRWETVTKSEVPQRSYLHEFLFTILVPMFVMIFLALVLSLILCFHHEGIKDPESEAFFYNLYHICVDYYRSKRMEDTPPDELNQYATIHRATQSLRSLSNNREMTLSPDPMLLSRSHTNSPTSTINRGVHCRPNPPPYVRPKYRPEL</sequence>
<dbReference type="eggNOG" id="KOG4482">
    <property type="taxonomic scope" value="Eukaryota"/>
</dbReference>
<evidence type="ECO:0000259" key="5">
    <source>
        <dbReference type="Pfam" id="PF20989"/>
    </source>
</evidence>
<organism evidence="6 7">
    <name type="scientific">Tribolium castaneum</name>
    <name type="common">Red flour beetle</name>
    <dbReference type="NCBI Taxonomy" id="7070"/>
    <lineage>
        <taxon>Eukaryota</taxon>
        <taxon>Metazoa</taxon>
        <taxon>Ecdysozoa</taxon>
        <taxon>Arthropoda</taxon>
        <taxon>Hexapoda</taxon>
        <taxon>Insecta</taxon>
        <taxon>Pterygota</taxon>
        <taxon>Neoptera</taxon>
        <taxon>Endopterygota</taxon>
        <taxon>Coleoptera</taxon>
        <taxon>Polyphaga</taxon>
        <taxon>Cucujiformia</taxon>
        <taxon>Tenebrionidae</taxon>
        <taxon>Tenebrionidae incertae sedis</taxon>
        <taxon>Tribolium</taxon>
    </lineage>
</organism>
<dbReference type="Pfam" id="PF05510">
    <property type="entry name" value="Sarcoglycan_2"/>
    <property type="match status" value="1"/>
</dbReference>
<feature type="transmembrane region" description="Helical" evidence="2">
    <location>
        <begin position="288"/>
        <end position="312"/>
    </location>
</feature>
<dbReference type="InterPro" id="IPR048347">
    <property type="entry name" value="Sarcoglycan_C"/>
</dbReference>
<dbReference type="KEGG" id="tca:100142340"/>
<feature type="domain" description="Sarcoglycan alpha/epsilon second" evidence="5">
    <location>
        <begin position="118"/>
        <end position="244"/>
    </location>
</feature>
<dbReference type="Proteomes" id="UP000007266">
    <property type="component" value="Linkage group 9"/>
</dbReference>
<dbReference type="OrthoDB" id="10019906at2759"/>
<feature type="chain" id="PRO_5003090023" evidence="3">
    <location>
        <begin position="17"/>
        <end position="415"/>
    </location>
</feature>
<keyword evidence="3" id="KW-0732">Signal</keyword>
<feature type="compositionally biased region" description="Polar residues" evidence="1">
    <location>
        <begin position="383"/>
        <end position="394"/>
    </location>
</feature>
<evidence type="ECO:0000313" key="6">
    <source>
        <dbReference type="EMBL" id="EFA09965.1"/>
    </source>
</evidence>